<evidence type="ECO:0000256" key="1">
    <source>
        <dbReference type="SAM" id="MobiDB-lite"/>
    </source>
</evidence>
<dbReference type="InterPro" id="IPR003124">
    <property type="entry name" value="WH2_dom"/>
</dbReference>
<accession>A0A6I9XRC2</accession>
<dbReference type="GO" id="GO:0034314">
    <property type="term" value="P:Arp2/3 complex-mediated actin nucleation"/>
    <property type="evidence" value="ECO:0007669"/>
    <property type="project" value="TreeGrafter"/>
</dbReference>
<protein>
    <submittedName>
        <fullName evidence="4">WASP homolog-associated protein with actin, membranes and microtubules-like</fullName>
    </submittedName>
</protein>
<dbReference type="KEGG" id="tsr:106546307"/>
<dbReference type="PANTHER" id="PTHR23330:SF6">
    <property type="entry name" value="WASP HOMOLOG-ASSOCIATED PROTEIN WITH ACTIN, MEMBRANES AND MICROTUBULES"/>
    <property type="match status" value="1"/>
</dbReference>
<dbReference type="Gene3D" id="6.10.280.150">
    <property type="match status" value="1"/>
</dbReference>
<dbReference type="SUPFAM" id="SSF101447">
    <property type="entry name" value="Formin homology 2 domain (FH2 domain)"/>
    <property type="match status" value="1"/>
</dbReference>
<proteinExistence type="predicted"/>
<feature type="compositionally biased region" description="Pro residues" evidence="1">
    <location>
        <begin position="1"/>
        <end position="23"/>
    </location>
</feature>
<dbReference type="AlphaFoldDB" id="A0A6I9XRC2"/>
<dbReference type="RefSeq" id="XP_013918619.1">
    <property type="nucleotide sequence ID" value="XM_014063144.1"/>
</dbReference>
<feature type="region of interest" description="Disordered" evidence="1">
    <location>
        <begin position="46"/>
        <end position="68"/>
    </location>
</feature>
<evidence type="ECO:0000313" key="4">
    <source>
        <dbReference type="RefSeq" id="XP_013918619.1"/>
    </source>
</evidence>
<keyword evidence="3" id="KW-1185">Reference proteome</keyword>
<dbReference type="Proteomes" id="UP000504617">
    <property type="component" value="Unplaced"/>
</dbReference>
<feature type="region of interest" description="Disordered" evidence="1">
    <location>
        <begin position="117"/>
        <end position="168"/>
    </location>
</feature>
<dbReference type="CDD" id="cd21762">
    <property type="entry name" value="WH2"/>
    <property type="match status" value="1"/>
</dbReference>
<organism evidence="3 4">
    <name type="scientific">Thamnophis sirtalis</name>
    <dbReference type="NCBI Taxonomy" id="35019"/>
    <lineage>
        <taxon>Eukaryota</taxon>
        <taxon>Metazoa</taxon>
        <taxon>Chordata</taxon>
        <taxon>Craniata</taxon>
        <taxon>Vertebrata</taxon>
        <taxon>Euteleostomi</taxon>
        <taxon>Lepidosauria</taxon>
        <taxon>Squamata</taxon>
        <taxon>Bifurcata</taxon>
        <taxon>Unidentata</taxon>
        <taxon>Episquamata</taxon>
        <taxon>Toxicofera</taxon>
        <taxon>Serpentes</taxon>
        <taxon>Colubroidea</taxon>
        <taxon>Colubridae</taxon>
        <taxon>Natricinae</taxon>
        <taxon>Thamnophis</taxon>
    </lineage>
</organism>
<sequence>MGAPLSVPPPPPPLPPPPPPLPPSVQTVCLKSAGAQDKPGALVCEGSAKGSSSLEKADAASRCPTKNYTGSMDEVLASLKRGEVLLRKVELTQQAPSGGNSLNDSILAAIRQGVKLRKVSQEPKEGSAKSSGSELEQSIKAAIQRIKKVSADSDDDENGDFSNEEWNS</sequence>
<dbReference type="GO" id="GO:0003779">
    <property type="term" value="F:actin binding"/>
    <property type="evidence" value="ECO:0007669"/>
    <property type="project" value="InterPro"/>
</dbReference>
<dbReference type="PROSITE" id="PS51082">
    <property type="entry name" value="WH2"/>
    <property type="match status" value="1"/>
</dbReference>
<feature type="region of interest" description="Disordered" evidence="1">
    <location>
        <begin position="1"/>
        <end position="27"/>
    </location>
</feature>
<dbReference type="GO" id="GO:0006888">
    <property type="term" value="P:endoplasmic reticulum to Golgi vesicle-mediated transport"/>
    <property type="evidence" value="ECO:0007669"/>
    <property type="project" value="TreeGrafter"/>
</dbReference>
<dbReference type="PANTHER" id="PTHR23330">
    <property type="entry name" value="P300 TRANSCRIPTIONAL COFACTOR JMY-RELATED"/>
    <property type="match status" value="1"/>
</dbReference>
<name>A0A6I9XRC2_9SAUR</name>
<evidence type="ECO:0000259" key="2">
    <source>
        <dbReference type="PROSITE" id="PS51082"/>
    </source>
</evidence>
<feature type="domain" description="WH2" evidence="2">
    <location>
        <begin position="102"/>
        <end position="119"/>
    </location>
</feature>
<gene>
    <name evidence="4" type="primary">LOC106546307</name>
</gene>
<dbReference type="GO" id="GO:0033116">
    <property type="term" value="C:endoplasmic reticulum-Golgi intermediate compartment membrane"/>
    <property type="evidence" value="ECO:0007669"/>
    <property type="project" value="TreeGrafter"/>
</dbReference>
<dbReference type="GO" id="GO:0071933">
    <property type="term" value="F:Arp2/3 complex binding"/>
    <property type="evidence" value="ECO:0007669"/>
    <property type="project" value="TreeGrafter"/>
</dbReference>
<feature type="compositionally biased region" description="Acidic residues" evidence="1">
    <location>
        <begin position="152"/>
        <end position="168"/>
    </location>
</feature>
<reference evidence="4" key="1">
    <citation type="submission" date="2025-08" db="UniProtKB">
        <authorList>
            <consortium name="RefSeq"/>
        </authorList>
    </citation>
    <scope>IDENTIFICATION</scope>
    <source>
        <tissue evidence="4">Skeletal muscle</tissue>
    </source>
</reference>
<dbReference type="GeneID" id="106546307"/>
<evidence type="ECO:0000313" key="3">
    <source>
        <dbReference type="Proteomes" id="UP000504617"/>
    </source>
</evidence>
<dbReference type="OrthoDB" id="6284683at2759"/>